<dbReference type="GlyGen" id="Q54GM8">
    <property type="glycosylation" value="2 sites"/>
</dbReference>
<evidence type="ECO:0000259" key="7">
    <source>
        <dbReference type="Pfam" id="PF25820"/>
    </source>
</evidence>
<evidence type="ECO:0000259" key="4">
    <source>
        <dbReference type="Pfam" id="PF23033"/>
    </source>
</evidence>
<dbReference type="PhylomeDB" id="Q54GM8"/>
<proteinExistence type="predicted"/>
<evidence type="ECO:0000256" key="2">
    <source>
        <dbReference type="SAM" id="Phobius"/>
    </source>
</evidence>
<feature type="domain" description="DUF7034" evidence="4">
    <location>
        <begin position="887"/>
        <end position="1008"/>
    </location>
</feature>
<dbReference type="PANTHER" id="PTHR31378">
    <property type="entry name" value="EGF-LIKE DOMAIN-CONTAINING PROTEIN-RELATED-RELATED"/>
    <property type="match status" value="1"/>
</dbReference>
<dbReference type="PaxDb" id="44689-DDB0219515"/>
<dbReference type="eggNOG" id="ENOG502SC7H">
    <property type="taxonomic scope" value="Eukaryota"/>
</dbReference>
<keyword evidence="9" id="KW-1185">Reference proteome</keyword>
<feature type="transmembrane region" description="Helical" evidence="2">
    <location>
        <begin position="1424"/>
        <end position="1447"/>
    </location>
</feature>
<dbReference type="RefSeq" id="XP_635934.1">
    <property type="nucleotide sequence ID" value="XM_630842.1"/>
</dbReference>
<dbReference type="Pfam" id="PF23033">
    <property type="entry name" value="DUF7034"/>
    <property type="match status" value="1"/>
</dbReference>
<dbReference type="dictyBase" id="DDB_G0290061"/>
<protein>
    <recommendedName>
        <fullName evidence="10">EGF-like domain-containing protein</fullName>
    </recommendedName>
</protein>
<organism evidence="8 9">
    <name type="scientific">Dictyostelium discoideum</name>
    <name type="common">Social amoeba</name>
    <dbReference type="NCBI Taxonomy" id="44689"/>
    <lineage>
        <taxon>Eukaryota</taxon>
        <taxon>Amoebozoa</taxon>
        <taxon>Evosea</taxon>
        <taxon>Eumycetozoa</taxon>
        <taxon>Dictyostelia</taxon>
        <taxon>Dictyosteliales</taxon>
        <taxon>Dictyosteliaceae</taxon>
        <taxon>Dictyostelium</taxon>
    </lineage>
</organism>
<dbReference type="Pfam" id="PF25820">
    <property type="entry name" value="DUF7949"/>
    <property type="match status" value="1"/>
</dbReference>
<dbReference type="Proteomes" id="UP000002195">
    <property type="component" value="Unassembled WGS sequence"/>
</dbReference>
<feature type="region of interest" description="Disordered" evidence="1">
    <location>
        <begin position="1176"/>
        <end position="1197"/>
    </location>
</feature>
<keyword evidence="2" id="KW-0472">Membrane</keyword>
<feature type="domain" description="ComC supersandwich" evidence="3">
    <location>
        <begin position="1188"/>
        <end position="1398"/>
    </location>
</feature>
<sequence>MRYEVADALNEYNIHCYTFPANSTHLLQPLDLLVFGIFKRKLEIDWKLIKASYLDELENNDDKSLACVSNTLVINEKPSSTQIADARKIGFQINSLGVGVNNSQFTPITPETTLLASVVNPIFSRTPYSSDSRYCNQNSYNIQIEAKGVSITSASTNNTNFKLNQKFQTNDKYLYNLISYGSLEYGIYYQELTFTTNDNNNHTYQFMTTCSDLNIDDLFVISETKPFHMASSYYYYLKISGIKPHFPIEIYTDYVSGVNILHSGDPIYNYVIQLSLGALQNLSQDINFNLKFSNNRLFPISIGSYFSQFDEQDLATSHIDTFYPPNILSPGLNFTQFSYFCGPVFQSILNTNIMRPYQLIRTNSGEKYTLPLKGKKGNMTFIGFVVNGNSTFINEDGFSINNSSISVNIQDIILPKIYSTTNSCETLYINPIPVYSVTINVTEPYQFTDFTYGYFSSEIRGWPYGFYSGNNNYYTHKVSLVQLLEYSKSDYYSFGITDGGEFSVQFSPLTLDQSNSPPKLLSYQFTRVSSQKYILRLTIESVNGIRNFMATEQLYVSIDTLVSGTIYNGTFELITGFHGVKYVIMFDLYGYSSIYNPGDIVSIDPLVIFQLPQEISYKLNISNFQNNNIRFLKNNLSLEEDSYNILYVNSSDIPPYKTMALVLLDIISFPIERDMTDVANMLYRNPFIYNASTGIFECKFILPKNNMFGNIQYMIEHSPESGFYSTDIVNELFVDKTELDNQGPIFSSFEKIGNGLVISTTGTIGWKFNITDDLNGFESGYIKVMGSIDSSTYHFNFTIDDVIGDKFNCQYQILINITQPCISQEYRIVRVILFDTNKIASRFNLYTPSLLTASIINPFINFLERGIGITVLPFTCSILQVIENIKPTLLSFTTSATTIDVGATNRTISFDFSIDSGVPIIKIDQLPIIYITSLFNGLVECKSKLVSYNITNVSYSCATELPLGFGFPNALIFSVYGIVNNGGYYYGYSSDDIQRVPLSNYYINTTFTINQPVIKSTDRYYSDDNGELVIYGRGFSKVSRIDFVYSDSSLTPNSASLMLIHGSSAIRVGRIKNTKSPFYIKALTIDGFISNEFIVNPVYFNSTIIPTPTPIPTTTPIPTITPIPTNPPQKCLGNPECGGKNQGYCSSTGCICYSPWIGVTCTSQIIIVPQPSINTTKPDVEIPTDNNGQSSETNSEESQKMIFKSLISLVSLRELDFNNKEVNNYKFDQWIYTPINEFKNQYFTTVSNTNITATLEWFNQSTPIQFANQNLTMNPSSIKYTIEITEYQFKSSLNQLQLVMEASLTTNSNDICTSNQFGNTSTGDDSNYLKIQIENHSLYGRFIKRAIIDNTVKSISNVLLDSSLNVIDSSSSSLQSFIGITIPNYRNSIIVDPDFSVLIDSKSASDEDNSVCTKSNSGLTTAQLAGIIVGSIAFAAVIIIGVIYIIIKKNKQKKFVDSVNRKMAEMNKN</sequence>
<dbReference type="FunCoup" id="Q54GM8">
    <property type="interactions" value="141"/>
</dbReference>
<dbReference type="HOGENOM" id="CLU_004923_0_0_1"/>
<reference evidence="8 9" key="1">
    <citation type="journal article" date="2005" name="Nature">
        <title>The genome of the social amoeba Dictyostelium discoideum.</title>
        <authorList>
            <consortium name="The Dictyostelium discoideum Sequencing Consortium"/>
            <person name="Eichinger L."/>
            <person name="Pachebat J.A."/>
            <person name="Glockner G."/>
            <person name="Rajandream M.A."/>
            <person name="Sucgang R."/>
            <person name="Berriman M."/>
            <person name="Song J."/>
            <person name="Olsen R."/>
            <person name="Szafranski K."/>
            <person name="Xu Q."/>
            <person name="Tunggal B."/>
            <person name="Kummerfeld S."/>
            <person name="Madera M."/>
            <person name="Konfortov B.A."/>
            <person name="Rivero F."/>
            <person name="Bankier A.T."/>
            <person name="Lehmann R."/>
            <person name="Hamlin N."/>
            <person name="Davies R."/>
            <person name="Gaudet P."/>
            <person name="Fey P."/>
            <person name="Pilcher K."/>
            <person name="Chen G."/>
            <person name="Saunders D."/>
            <person name="Sodergren E."/>
            <person name="Davis P."/>
            <person name="Kerhornou A."/>
            <person name="Nie X."/>
            <person name="Hall N."/>
            <person name="Anjard C."/>
            <person name="Hemphill L."/>
            <person name="Bason N."/>
            <person name="Farbrother P."/>
            <person name="Desany B."/>
            <person name="Just E."/>
            <person name="Morio T."/>
            <person name="Rost R."/>
            <person name="Churcher C."/>
            <person name="Cooper J."/>
            <person name="Haydock S."/>
            <person name="van Driessche N."/>
            <person name="Cronin A."/>
            <person name="Goodhead I."/>
            <person name="Muzny D."/>
            <person name="Mourier T."/>
            <person name="Pain A."/>
            <person name="Lu M."/>
            <person name="Harper D."/>
            <person name="Lindsay R."/>
            <person name="Hauser H."/>
            <person name="James K."/>
            <person name="Quiles M."/>
            <person name="Madan Babu M."/>
            <person name="Saito T."/>
            <person name="Buchrieser C."/>
            <person name="Wardroper A."/>
            <person name="Felder M."/>
            <person name="Thangavelu M."/>
            <person name="Johnson D."/>
            <person name="Knights A."/>
            <person name="Loulseged H."/>
            <person name="Mungall K."/>
            <person name="Oliver K."/>
            <person name="Price C."/>
            <person name="Quail M.A."/>
            <person name="Urushihara H."/>
            <person name="Hernandez J."/>
            <person name="Rabbinowitsch E."/>
            <person name="Steffen D."/>
            <person name="Sanders M."/>
            <person name="Ma J."/>
            <person name="Kohara Y."/>
            <person name="Sharp S."/>
            <person name="Simmonds M."/>
            <person name="Spiegler S."/>
            <person name="Tivey A."/>
            <person name="Sugano S."/>
            <person name="White B."/>
            <person name="Walker D."/>
            <person name="Woodward J."/>
            <person name="Winckler T."/>
            <person name="Tanaka Y."/>
            <person name="Shaulsky G."/>
            <person name="Schleicher M."/>
            <person name="Weinstock G."/>
            <person name="Rosenthal A."/>
            <person name="Cox E.C."/>
            <person name="Chisholm R.L."/>
            <person name="Gibbs R."/>
            <person name="Loomis W.F."/>
            <person name="Platzer M."/>
            <person name="Kay R.R."/>
            <person name="Williams J."/>
            <person name="Dear P.H."/>
            <person name="Noegel A.A."/>
            <person name="Barrell B."/>
            <person name="Kuspa A."/>
        </authorList>
    </citation>
    <scope>NUCLEOTIDE SEQUENCE [LARGE SCALE GENOMIC DNA]</scope>
    <source>
        <strain evidence="8 9">AX4</strain>
    </source>
</reference>
<evidence type="ECO:0000259" key="6">
    <source>
        <dbReference type="Pfam" id="PF24893"/>
    </source>
</evidence>
<dbReference type="EMBL" id="AAFI02000151">
    <property type="protein sequence ID" value="EAL62436.1"/>
    <property type="molecule type" value="Genomic_DNA"/>
</dbReference>
<dbReference type="InterPro" id="IPR056645">
    <property type="entry name" value="DUF7743"/>
</dbReference>
<feature type="domain" description="DUF7743" evidence="6">
    <location>
        <begin position="515"/>
        <end position="589"/>
    </location>
</feature>
<dbReference type="InterPro" id="IPR055462">
    <property type="entry name" value="DUF7034"/>
</dbReference>
<dbReference type="Pfam" id="PF23034">
    <property type="entry name" value="DUF7035"/>
    <property type="match status" value="1"/>
</dbReference>
<dbReference type="Pfam" id="PF22933">
    <property type="entry name" value="ComC_SSD"/>
    <property type="match status" value="1"/>
</dbReference>
<keyword evidence="2" id="KW-1133">Transmembrane helix</keyword>
<evidence type="ECO:0000259" key="3">
    <source>
        <dbReference type="Pfam" id="PF22933"/>
    </source>
</evidence>
<evidence type="ECO:0000313" key="8">
    <source>
        <dbReference type="EMBL" id="EAL62436.1"/>
    </source>
</evidence>
<dbReference type="InParanoid" id="Q54GM8"/>
<feature type="domain" description="DUF7949" evidence="7">
    <location>
        <begin position="1131"/>
        <end position="1165"/>
    </location>
</feature>
<feature type="compositionally biased region" description="Polar residues" evidence="1">
    <location>
        <begin position="1184"/>
        <end position="1193"/>
    </location>
</feature>
<dbReference type="KEGG" id="ddi:DDB_G0290061"/>
<accession>Q54GM8</accession>
<dbReference type="OMA" id="ILNTNIM"/>
<comment type="caution">
    <text evidence="8">The sequence shown here is derived from an EMBL/GenBank/DDBJ whole genome shotgun (WGS) entry which is preliminary data.</text>
</comment>
<dbReference type="Pfam" id="PF24893">
    <property type="entry name" value="DUF7743"/>
    <property type="match status" value="1"/>
</dbReference>
<dbReference type="GeneID" id="8627455"/>
<evidence type="ECO:0008006" key="10">
    <source>
        <dbReference type="Google" id="ProtNLM"/>
    </source>
</evidence>
<dbReference type="AlphaFoldDB" id="Q54GM8"/>
<dbReference type="VEuPathDB" id="AmoebaDB:DDB_G0290061"/>
<dbReference type="InterPro" id="IPR055463">
    <property type="entry name" value="DUF7035"/>
</dbReference>
<name>Q54GM8_DICDI</name>
<evidence type="ECO:0000313" key="9">
    <source>
        <dbReference type="Proteomes" id="UP000002195"/>
    </source>
</evidence>
<keyword evidence="2" id="KW-0812">Transmembrane</keyword>
<evidence type="ECO:0000256" key="1">
    <source>
        <dbReference type="SAM" id="MobiDB-lite"/>
    </source>
</evidence>
<feature type="domain" description="DUF7035" evidence="5">
    <location>
        <begin position="740"/>
        <end position="871"/>
    </location>
</feature>
<dbReference type="InterPro" id="IPR054484">
    <property type="entry name" value="ComC_SSD"/>
</dbReference>
<dbReference type="PANTHER" id="PTHR31378:SF29">
    <property type="entry name" value="EGF-LIKE DOMAIN-CONTAINING PROTEIN-RELATED"/>
    <property type="match status" value="1"/>
</dbReference>
<evidence type="ECO:0000259" key="5">
    <source>
        <dbReference type="Pfam" id="PF23034"/>
    </source>
</evidence>
<gene>
    <name evidence="8" type="ORF">DDB_G0290061</name>
</gene>
<dbReference type="InterPro" id="IPR057709">
    <property type="entry name" value="DUF7949"/>
</dbReference>